<protein>
    <submittedName>
        <fullName evidence="1">Uncharacterized protein</fullName>
    </submittedName>
</protein>
<dbReference type="AlphaFoldDB" id="A0A9I9E6V0"/>
<sequence length="110" mass="12570">MPTNPYSFNSNSASMLFKLLMTITEQTIQVNKQGPRSVISSDLVVKLRGLINFKPAILIASLNRYIYKKYKHNIIDEVEPFLHFERRRSTSLNKSPSSEYPFCADTIAIA</sequence>
<dbReference type="EnsemblPlants" id="MELO3C029608.2.1">
    <property type="protein sequence ID" value="MELO3C029608.2.1"/>
    <property type="gene ID" value="MELO3C029608.2"/>
</dbReference>
<accession>A0A9I9E6V0</accession>
<proteinExistence type="predicted"/>
<reference evidence="1" key="1">
    <citation type="submission" date="2023-03" db="UniProtKB">
        <authorList>
            <consortium name="EnsemblPlants"/>
        </authorList>
    </citation>
    <scope>IDENTIFICATION</scope>
</reference>
<organism evidence="1">
    <name type="scientific">Cucumis melo</name>
    <name type="common">Muskmelon</name>
    <dbReference type="NCBI Taxonomy" id="3656"/>
    <lineage>
        <taxon>Eukaryota</taxon>
        <taxon>Viridiplantae</taxon>
        <taxon>Streptophyta</taxon>
        <taxon>Embryophyta</taxon>
        <taxon>Tracheophyta</taxon>
        <taxon>Spermatophyta</taxon>
        <taxon>Magnoliopsida</taxon>
        <taxon>eudicotyledons</taxon>
        <taxon>Gunneridae</taxon>
        <taxon>Pentapetalae</taxon>
        <taxon>rosids</taxon>
        <taxon>fabids</taxon>
        <taxon>Cucurbitales</taxon>
        <taxon>Cucurbitaceae</taxon>
        <taxon>Benincaseae</taxon>
        <taxon>Cucumis</taxon>
    </lineage>
</organism>
<dbReference type="Gramene" id="MELO3C029608.2.1">
    <property type="protein sequence ID" value="MELO3C029608.2.1"/>
    <property type="gene ID" value="MELO3C029608.2"/>
</dbReference>
<name>A0A9I9E6V0_CUCME</name>
<evidence type="ECO:0000313" key="1">
    <source>
        <dbReference type="EnsemblPlants" id="MELO3C029608.2.1"/>
    </source>
</evidence>